<protein>
    <submittedName>
        <fullName evidence="2">Putative amino transferase</fullName>
    </submittedName>
</protein>
<dbReference type="PANTHER" id="PTHR42695">
    <property type="entry name" value="GLUTAMINE AMIDOTRANSFERASE YLR126C-RELATED"/>
    <property type="match status" value="1"/>
</dbReference>
<dbReference type="InterPro" id="IPR029062">
    <property type="entry name" value="Class_I_gatase-like"/>
</dbReference>
<accession>A0A077M898</accession>
<evidence type="ECO:0000259" key="1">
    <source>
        <dbReference type="Pfam" id="PF00117"/>
    </source>
</evidence>
<dbReference type="InterPro" id="IPR017926">
    <property type="entry name" value="GATASE"/>
</dbReference>
<name>A0A077M898_9MICO</name>
<dbReference type="GO" id="GO:0005829">
    <property type="term" value="C:cytosol"/>
    <property type="evidence" value="ECO:0007669"/>
    <property type="project" value="TreeGrafter"/>
</dbReference>
<dbReference type="STRING" id="1194083.BN12_800004"/>
<dbReference type="Proteomes" id="UP000035721">
    <property type="component" value="Unassembled WGS sequence"/>
</dbReference>
<dbReference type="EMBL" id="CAJB01000415">
    <property type="protein sequence ID" value="CCH80250.1"/>
    <property type="molecule type" value="Genomic_DNA"/>
</dbReference>
<keyword evidence="3" id="KW-1185">Reference proteome</keyword>
<gene>
    <name evidence="2" type="ORF">BN12_800004</name>
</gene>
<dbReference type="SUPFAM" id="SSF52317">
    <property type="entry name" value="Class I glutamine amidotransferase-like"/>
    <property type="match status" value="1"/>
</dbReference>
<dbReference type="OrthoDB" id="5196541at2"/>
<dbReference type="InterPro" id="IPR044992">
    <property type="entry name" value="ChyE-like"/>
</dbReference>
<dbReference type="CDD" id="cd01741">
    <property type="entry name" value="GATase1_1"/>
    <property type="match status" value="1"/>
</dbReference>
<dbReference type="PANTHER" id="PTHR42695:SF5">
    <property type="entry name" value="GLUTAMINE AMIDOTRANSFERASE YLR126C-RELATED"/>
    <property type="match status" value="1"/>
</dbReference>
<evidence type="ECO:0000313" key="3">
    <source>
        <dbReference type="Proteomes" id="UP000035721"/>
    </source>
</evidence>
<dbReference type="AlphaFoldDB" id="A0A077M898"/>
<feature type="domain" description="Glutamine amidotransferase" evidence="1">
    <location>
        <begin position="53"/>
        <end position="181"/>
    </location>
</feature>
<comment type="caution">
    <text evidence="2">The sequence shown here is derived from an EMBL/GenBank/DDBJ whole genome shotgun (WGS) entry which is preliminary data.</text>
</comment>
<dbReference type="Pfam" id="PF00117">
    <property type="entry name" value="GATase"/>
    <property type="match status" value="1"/>
</dbReference>
<organism evidence="2 3">
    <name type="scientific">Nostocoides japonicum T1-X7</name>
    <dbReference type="NCBI Taxonomy" id="1194083"/>
    <lineage>
        <taxon>Bacteria</taxon>
        <taxon>Bacillati</taxon>
        <taxon>Actinomycetota</taxon>
        <taxon>Actinomycetes</taxon>
        <taxon>Micrococcales</taxon>
        <taxon>Intrasporangiaceae</taxon>
        <taxon>Nostocoides</taxon>
    </lineage>
</organism>
<dbReference type="GO" id="GO:0016740">
    <property type="term" value="F:transferase activity"/>
    <property type="evidence" value="ECO:0007669"/>
    <property type="project" value="UniProtKB-KW"/>
</dbReference>
<keyword evidence="2" id="KW-0808">Transferase</keyword>
<sequence>MRALVIQHDHMSPPGPVGERLVDHGYDLVLHTVVPEDAYDRPGVESTLPELTDFDVVVPMGSPWSAYDHALIGSWVLPELDALRRADDVGVPVLGICFGGQLLAAAHGGSVTRSPEPELGWVTVESDDDRLVPAGEWFQWHFDRWTRPVDALEVARNAAASQAFVLRRNLAVQFHPELTSTMLAGWIGNGGAADLATAGIDADRLVDATCARDEESRRRAHRLVDGFLTRVSSRGDDPK</sequence>
<dbReference type="Gene3D" id="3.40.50.880">
    <property type="match status" value="1"/>
</dbReference>
<reference evidence="2 3" key="1">
    <citation type="journal article" date="2013" name="ISME J.">
        <title>A metabolic model for members of the genus Tetrasphaera involved in enhanced biological phosphorus removal.</title>
        <authorList>
            <person name="Kristiansen R."/>
            <person name="Nguyen H.T.T."/>
            <person name="Saunders A.M."/>
            <person name="Nielsen J.L."/>
            <person name="Wimmer R."/>
            <person name="Le V.Q."/>
            <person name="McIlroy S.J."/>
            <person name="Petrovski S."/>
            <person name="Seviour R.J."/>
            <person name="Calteau A."/>
            <person name="Nielsen K.L."/>
            <person name="Nielsen P.H."/>
        </authorList>
    </citation>
    <scope>NUCLEOTIDE SEQUENCE [LARGE SCALE GENOMIC DNA]</scope>
    <source>
        <strain evidence="2 3">T1-X7</strain>
    </source>
</reference>
<dbReference type="PROSITE" id="PS51273">
    <property type="entry name" value="GATASE_TYPE_1"/>
    <property type="match status" value="1"/>
</dbReference>
<proteinExistence type="predicted"/>
<dbReference type="RefSeq" id="WP_048552251.1">
    <property type="nucleotide sequence ID" value="NZ_HF570958.1"/>
</dbReference>
<evidence type="ECO:0000313" key="2">
    <source>
        <dbReference type="EMBL" id="CCH80250.1"/>
    </source>
</evidence>